<dbReference type="Proteomes" id="UP000275408">
    <property type="component" value="Unassembled WGS sequence"/>
</dbReference>
<dbReference type="AlphaFoldDB" id="A0A3M6U671"/>
<accession>A0A3M6U671</accession>
<proteinExistence type="predicted"/>
<reference evidence="1 2" key="1">
    <citation type="journal article" date="2018" name="Sci. Rep.">
        <title>Comparative analysis of the Pocillopora damicornis genome highlights role of immune system in coral evolution.</title>
        <authorList>
            <person name="Cunning R."/>
            <person name="Bay R.A."/>
            <person name="Gillette P."/>
            <person name="Baker A.C."/>
            <person name="Traylor-Knowles N."/>
        </authorList>
    </citation>
    <scope>NUCLEOTIDE SEQUENCE [LARGE SCALE GENOMIC DNA]</scope>
    <source>
        <strain evidence="1">RSMAS</strain>
        <tissue evidence="1">Whole animal</tissue>
    </source>
</reference>
<dbReference type="InterPro" id="IPR036691">
    <property type="entry name" value="Endo/exonu/phosph_ase_sf"/>
</dbReference>
<evidence type="ECO:0000313" key="2">
    <source>
        <dbReference type="Proteomes" id="UP000275408"/>
    </source>
</evidence>
<gene>
    <name evidence="1" type="ORF">pdam_00022633</name>
</gene>
<evidence type="ECO:0000313" key="1">
    <source>
        <dbReference type="EMBL" id="RMX49183.1"/>
    </source>
</evidence>
<organism evidence="1 2">
    <name type="scientific">Pocillopora damicornis</name>
    <name type="common">Cauliflower coral</name>
    <name type="synonym">Millepora damicornis</name>
    <dbReference type="NCBI Taxonomy" id="46731"/>
    <lineage>
        <taxon>Eukaryota</taxon>
        <taxon>Metazoa</taxon>
        <taxon>Cnidaria</taxon>
        <taxon>Anthozoa</taxon>
        <taxon>Hexacorallia</taxon>
        <taxon>Scleractinia</taxon>
        <taxon>Astrocoeniina</taxon>
        <taxon>Pocilloporidae</taxon>
        <taxon>Pocillopora</taxon>
    </lineage>
</organism>
<keyword evidence="2" id="KW-1185">Reference proteome</keyword>
<evidence type="ECO:0008006" key="3">
    <source>
        <dbReference type="Google" id="ProtNLM"/>
    </source>
</evidence>
<protein>
    <recommendedName>
        <fullName evidence="3">Endonuclease/exonuclease/phosphatase domain-containing protein</fullName>
    </recommendedName>
</protein>
<sequence>MKLCISLSGDIHPLPGPDTTSKLLKCRQHFTETKELALERDFDILTISETWFNSSVTNSVVEIPGYKVFRLGRLGKAGAGVCAYVKSTLKVKALKDLTEISESGLHQLWIQVQNKKLRSLLVCIVYRPPGNWNCMPRE</sequence>
<dbReference type="EMBL" id="RCHS01002162">
    <property type="protein sequence ID" value="RMX49183.1"/>
    <property type="molecule type" value="Genomic_DNA"/>
</dbReference>
<dbReference type="OrthoDB" id="5960351at2759"/>
<dbReference type="PANTHER" id="PTHR33395:SF22">
    <property type="entry name" value="REVERSE TRANSCRIPTASE DOMAIN-CONTAINING PROTEIN"/>
    <property type="match status" value="1"/>
</dbReference>
<dbReference type="PANTHER" id="PTHR33395">
    <property type="entry name" value="TRANSCRIPTASE, PUTATIVE-RELATED-RELATED"/>
    <property type="match status" value="1"/>
</dbReference>
<name>A0A3M6U671_POCDA</name>
<dbReference type="Gene3D" id="3.60.10.10">
    <property type="entry name" value="Endonuclease/exonuclease/phosphatase"/>
    <property type="match status" value="1"/>
</dbReference>
<dbReference type="GO" id="GO:0031012">
    <property type="term" value="C:extracellular matrix"/>
    <property type="evidence" value="ECO:0007669"/>
    <property type="project" value="TreeGrafter"/>
</dbReference>
<dbReference type="SUPFAM" id="SSF56219">
    <property type="entry name" value="DNase I-like"/>
    <property type="match status" value="1"/>
</dbReference>
<comment type="caution">
    <text evidence="1">The sequence shown here is derived from an EMBL/GenBank/DDBJ whole genome shotgun (WGS) entry which is preliminary data.</text>
</comment>